<dbReference type="InterPro" id="IPR002123">
    <property type="entry name" value="Plipid/glycerol_acylTrfase"/>
</dbReference>
<organism evidence="3 4">
    <name type="scientific">Rubrivirga litoralis</name>
    <dbReference type="NCBI Taxonomy" id="3075598"/>
    <lineage>
        <taxon>Bacteria</taxon>
        <taxon>Pseudomonadati</taxon>
        <taxon>Rhodothermota</taxon>
        <taxon>Rhodothermia</taxon>
        <taxon>Rhodothermales</taxon>
        <taxon>Rubricoccaceae</taxon>
        <taxon>Rubrivirga</taxon>
    </lineage>
</organism>
<dbReference type="PANTHER" id="PTHR31605:SF0">
    <property type="entry name" value="GLYCEROL-3-PHOSPHATE O-ACYLTRANSFERASE 1"/>
    <property type="match status" value="1"/>
</dbReference>
<sequence>MGPPPLYRALRAVVRALVAVFFRRVWVEGLADVPPGRGGLLVAWHPNGIVDPALMVATFPGQVVFGARHGLLRWPVLGALMRGLGTVPIYRAQDGGDPEARRAANAKSLAALADRVAAGSFAALFPEGVSHDDPHLAEVKTGAARLFFEAQAQVARDGAAAPPVIVPVGLHYDRKDAWRSDAAVAFHRPLDVRGLNSFDDPVRALTDRIEGALVDAVRPTEDWATHRLMHRAYALLRAEDDLRDGVRARRASFRERSRGFGMVWEGYHARRASHPAEVEALRRDTATYDRLLRAAGLDDADLDRAPRVASPLLAVLFVVQAVLVVLFLPPILLLGFVVNGPPFLLLNALARRLAAAQKDTATIKLLGGVVLYPLAWVVAGVLAGVGAARLHALFPALPDAPLLAGLAVFVLSAVGGALALRWGELVQETRRAVRVRRVRARRRDVVARLQNQRMDLAERFRGLADGLDLA</sequence>
<feature type="transmembrane region" description="Helical" evidence="1">
    <location>
        <begin position="312"/>
        <end position="345"/>
    </location>
</feature>
<proteinExistence type="predicted"/>
<evidence type="ECO:0000313" key="4">
    <source>
        <dbReference type="Proteomes" id="UP001267426"/>
    </source>
</evidence>
<protein>
    <submittedName>
        <fullName evidence="3">1-acyl-sn-glycerol-3-phosphate acyltransferase</fullName>
    </submittedName>
</protein>
<feature type="transmembrane region" description="Helical" evidence="1">
    <location>
        <begin position="400"/>
        <end position="420"/>
    </location>
</feature>
<feature type="domain" description="Phospholipid/glycerol acyltransferase" evidence="2">
    <location>
        <begin position="39"/>
        <end position="173"/>
    </location>
</feature>
<keyword evidence="3" id="KW-0808">Transferase</keyword>
<keyword evidence="1" id="KW-1133">Transmembrane helix</keyword>
<dbReference type="EMBL" id="JAVRHT010000053">
    <property type="protein sequence ID" value="MDT0633121.1"/>
    <property type="molecule type" value="Genomic_DNA"/>
</dbReference>
<evidence type="ECO:0000256" key="1">
    <source>
        <dbReference type="SAM" id="Phobius"/>
    </source>
</evidence>
<dbReference type="Proteomes" id="UP001267426">
    <property type="component" value="Unassembled WGS sequence"/>
</dbReference>
<dbReference type="GO" id="GO:0016746">
    <property type="term" value="F:acyltransferase activity"/>
    <property type="evidence" value="ECO:0007669"/>
    <property type="project" value="UniProtKB-KW"/>
</dbReference>
<keyword evidence="4" id="KW-1185">Reference proteome</keyword>
<name>A0ABU3BUZ8_9BACT</name>
<keyword evidence="1" id="KW-0812">Transmembrane</keyword>
<keyword evidence="3" id="KW-0012">Acyltransferase</keyword>
<evidence type="ECO:0000313" key="3">
    <source>
        <dbReference type="EMBL" id="MDT0633121.1"/>
    </source>
</evidence>
<evidence type="ECO:0000259" key="2">
    <source>
        <dbReference type="SMART" id="SM00563"/>
    </source>
</evidence>
<dbReference type="PANTHER" id="PTHR31605">
    <property type="entry name" value="GLYCEROL-3-PHOSPHATE O-ACYLTRANSFERASE 1"/>
    <property type="match status" value="1"/>
</dbReference>
<comment type="caution">
    <text evidence="3">The sequence shown here is derived from an EMBL/GenBank/DDBJ whole genome shotgun (WGS) entry which is preliminary data.</text>
</comment>
<keyword evidence="1" id="KW-0472">Membrane</keyword>
<dbReference type="SMART" id="SM00563">
    <property type="entry name" value="PlsC"/>
    <property type="match status" value="1"/>
</dbReference>
<dbReference type="SUPFAM" id="SSF69593">
    <property type="entry name" value="Glycerol-3-phosphate (1)-acyltransferase"/>
    <property type="match status" value="1"/>
</dbReference>
<dbReference type="InterPro" id="IPR052744">
    <property type="entry name" value="GPAT/DAPAT"/>
</dbReference>
<dbReference type="RefSeq" id="WP_311665706.1">
    <property type="nucleotide sequence ID" value="NZ_JAVRHT010000053.1"/>
</dbReference>
<gene>
    <name evidence="3" type="ORF">RM540_15305</name>
</gene>
<feature type="transmembrane region" description="Helical" evidence="1">
    <location>
        <begin position="365"/>
        <end position="388"/>
    </location>
</feature>
<dbReference type="Pfam" id="PF01553">
    <property type="entry name" value="Acyltransferase"/>
    <property type="match status" value="1"/>
</dbReference>
<reference evidence="3 4" key="1">
    <citation type="submission" date="2023-09" db="EMBL/GenBank/DDBJ databases">
        <authorList>
            <person name="Rey-Velasco X."/>
        </authorList>
    </citation>
    <scope>NUCLEOTIDE SEQUENCE [LARGE SCALE GENOMIC DNA]</scope>
    <source>
        <strain evidence="3 4">F394</strain>
    </source>
</reference>
<accession>A0ABU3BUZ8</accession>